<protein>
    <submittedName>
        <fullName evidence="1">Uncharacterized protein</fullName>
    </submittedName>
</protein>
<gene>
    <name evidence="1" type="ORF">BD310DRAFT_916802</name>
</gene>
<sequence length="66" mass="7697">MFHSIQHLTNRLGQITTVLKNSYASSGSRSRMDEDIYRWLLYGTLVRLHNSTLLPAPVRRHSVTYH</sequence>
<proteinExistence type="predicted"/>
<reference evidence="1 2" key="1">
    <citation type="submission" date="2019-01" db="EMBL/GenBank/DDBJ databases">
        <title>Draft genome sequences of three monokaryotic isolates of the white-rot basidiomycete fungus Dichomitus squalens.</title>
        <authorList>
            <consortium name="DOE Joint Genome Institute"/>
            <person name="Lopez S.C."/>
            <person name="Andreopoulos B."/>
            <person name="Pangilinan J."/>
            <person name="Lipzen A."/>
            <person name="Riley R."/>
            <person name="Ahrendt S."/>
            <person name="Ng V."/>
            <person name="Barry K."/>
            <person name="Daum C."/>
            <person name="Grigoriev I.V."/>
            <person name="Hilden K.S."/>
            <person name="Makela M.R."/>
            <person name="de Vries R.P."/>
        </authorList>
    </citation>
    <scope>NUCLEOTIDE SEQUENCE [LARGE SCALE GENOMIC DNA]</scope>
    <source>
        <strain evidence="1 2">CBS 464.89</strain>
    </source>
</reference>
<dbReference type="AlphaFoldDB" id="A0A4V2K9F2"/>
<evidence type="ECO:0000313" key="2">
    <source>
        <dbReference type="Proteomes" id="UP000292082"/>
    </source>
</evidence>
<dbReference type="Proteomes" id="UP000292082">
    <property type="component" value="Unassembled WGS sequence"/>
</dbReference>
<accession>A0A4V2K9F2</accession>
<name>A0A4V2K9F2_9APHY</name>
<dbReference type="EMBL" id="ML145089">
    <property type="protein sequence ID" value="TBU63618.1"/>
    <property type="molecule type" value="Genomic_DNA"/>
</dbReference>
<organism evidence="1 2">
    <name type="scientific">Dichomitus squalens</name>
    <dbReference type="NCBI Taxonomy" id="114155"/>
    <lineage>
        <taxon>Eukaryota</taxon>
        <taxon>Fungi</taxon>
        <taxon>Dikarya</taxon>
        <taxon>Basidiomycota</taxon>
        <taxon>Agaricomycotina</taxon>
        <taxon>Agaricomycetes</taxon>
        <taxon>Polyporales</taxon>
        <taxon>Polyporaceae</taxon>
        <taxon>Dichomitus</taxon>
    </lineage>
</organism>
<keyword evidence="2" id="KW-1185">Reference proteome</keyword>
<evidence type="ECO:0000313" key="1">
    <source>
        <dbReference type="EMBL" id="TBU63618.1"/>
    </source>
</evidence>